<evidence type="ECO:0000256" key="1">
    <source>
        <dbReference type="SAM" id="MobiDB-lite"/>
    </source>
</evidence>
<sequence length="154" mass="16286">MDGMDEGNGTQLDGRGKGGKGGGIGATALEIEDSSGGPWMGLGWAWLGCSRNRRTVQLGKRRRGGMEEREDEKRRWENGNGARRAQEEGIGSASASLIGRRGRGAPATTGGHGHPLTARFPPPRWTVPSIPPPLGAPHVTLCCHLREAIDCATP</sequence>
<evidence type="ECO:0000313" key="2">
    <source>
        <dbReference type="EMBL" id="KFA62106.1"/>
    </source>
</evidence>
<reference evidence="2 3" key="1">
    <citation type="journal article" date="2014" name="BMC Genomics">
        <title>Comparative genome sequencing reveals chemotype-specific gene clusters in the toxigenic black mold Stachybotrys.</title>
        <authorList>
            <person name="Semeiks J."/>
            <person name="Borek D."/>
            <person name="Otwinowski Z."/>
            <person name="Grishin N.V."/>
        </authorList>
    </citation>
    <scope>NUCLEOTIDE SEQUENCE [LARGE SCALE GENOMIC DNA]</scope>
    <source>
        <strain evidence="2 3">IBT 40285</strain>
    </source>
</reference>
<evidence type="ECO:0000313" key="3">
    <source>
        <dbReference type="Proteomes" id="UP000028524"/>
    </source>
</evidence>
<proteinExistence type="predicted"/>
<dbReference type="InParanoid" id="A0A084QDS1"/>
<keyword evidence="3" id="KW-1185">Reference proteome</keyword>
<accession>A0A084QDS1</accession>
<dbReference type="HOGENOM" id="CLU_1705400_0_0_1"/>
<feature type="region of interest" description="Disordered" evidence="1">
    <location>
        <begin position="1"/>
        <end position="21"/>
    </location>
</feature>
<name>A0A084QDS1_STAC4</name>
<protein>
    <submittedName>
        <fullName evidence="2">Uncharacterized protein</fullName>
    </submittedName>
</protein>
<organism evidence="2 3">
    <name type="scientific">Stachybotrys chlorohalonatus (strain IBT 40285)</name>
    <dbReference type="NCBI Taxonomy" id="1283841"/>
    <lineage>
        <taxon>Eukaryota</taxon>
        <taxon>Fungi</taxon>
        <taxon>Dikarya</taxon>
        <taxon>Ascomycota</taxon>
        <taxon>Pezizomycotina</taxon>
        <taxon>Sordariomycetes</taxon>
        <taxon>Hypocreomycetidae</taxon>
        <taxon>Hypocreales</taxon>
        <taxon>Stachybotryaceae</taxon>
        <taxon>Stachybotrys</taxon>
    </lineage>
</organism>
<feature type="region of interest" description="Disordered" evidence="1">
    <location>
        <begin position="59"/>
        <end position="125"/>
    </location>
</feature>
<dbReference type="EMBL" id="KL660816">
    <property type="protein sequence ID" value="KFA62106.1"/>
    <property type="molecule type" value="Genomic_DNA"/>
</dbReference>
<gene>
    <name evidence="2" type="ORF">S40285_10645</name>
</gene>
<dbReference type="AlphaFoldDB" id="A0A084QDS1"/>
<feature type="compositionally biased region" description="Basic and acidic residues" evidence="1">
    <location>
        <begin position="64"/>
        <end position="77"/>
    </location>
</feature>
<dbReference type="Proteomes" id="UP000028524">
    <property type="component" value="Unassembled WGS sequence"/>
</dbReference>